<protein>
    <submittedName>
        <fullName evidence="2">Uncharacterized protein</fullName>
    </submittedName>
</protein>
<evidence type="ECO:0000256" key="1">
    <source>
        <dbReference type="SAM" id="MobiDB-lite"/>
    </source>
</evidence>
<accession>A0A0U5CQ57</accession>
<reference evidence="3" key="1">
    <citation type="journal article" date="2016" name="Genome Announc.">
        <title>Draft genome sequences of fungus Aspergillus calidoustus.</title>
        <authorList>
            <person name="Horn F."/>
            <person name="Linde J."/>
            <person name="Mattern D.J."/>
            <person name="Walther G."/>
            <person name="Guthke R."/>
            <person name="Scherlach K."/>
            <person name="Martin K."/>
            <person name="Brakhage A.A."/>
            <person name="Petzke L."/>
            <person name="Valiante V."/>
        </authorList>
    </citation>
    <scope>NUCLEOTIDE SEQUENCE [LARGE SCALE GENOMIC DNA]</scope>
    <source>
        <strain evidence="3">SF006504</strain>
    </source>
</reference>
<dbReference type="Proteomes" id="UP000054771">
    <property type="component" value="Unassembled WGS sequence"/>
</dbReference>
<dbReference type="OMA" id="GGINAYK"/>
<keyword evidence="3" id="KW-1185">Reference proteome</keyword>
<feature type="compositionally biased region" description="Pro residues" evidence="1">
    <location>
        <begin position="121"/>
        <end position="132"/>
    </location>
</feature>
<evidence type="ECO:0000313" key="3">
    <source>
        <dbReference type="Proteomes" id="UP000054771"/>
    </source>
</evidence>
<dbReference type="AlphaFoldDB" id="A0A0U5CQ57"/>
<evidence type="ECO:0000313" key="2">
    <source>
        <dbReference type="EMBL" id="CEN61597.1"/>
    </source>
</evidence>
<organism evidence="2 3">
    <name type="scientific">Aspergillus calidoustus</name>
    <dbReference type="NCBI Taxonomy" id="454130"/>
    <lineage>
        <taxon>Eukaryota</taxon>
        <taxon>Fungi</taxon>
        <taxon>Dikarya</taxon>
        <taxon>Ascomycota</taxon>
        <taxon>Pezizomycotina</taxon>
        <taxon>Eurotiomycetes</taxon>
        <taxon>Eurotiomycetidae</taxon>
        <taxon>Eurotiales</taxon>
        <taxon>Aspergillaceae</taxon>
        <taxon>Aspergillus</taxon>
        <taxon>Aspergillus subgen. Nidulantes</taxon>
    </lineage>
</organism>
<sequence>MSTPGHHNDSSGDEHDSELDDLDATLQLMHCLQSEGTVAGVAFHSSRSGDTSPEFMSPLAIPASFVSDQHGIVDVAFGAAASTAAAFNFQTEIEASRAAIFNIQTQLESLGGEGERRRPRLPPVRPPRPPAEIPTWEEIFGGRHEVIERERRAAEIASPRHLDTEPDPTTWPTNWDTHHDYFLWSCRGSVEVITDHLQAVFAFDPPVEETFVAARLGGINAYKQLTFLRKYLPGETHSMQLAEARCVLYEANISNPDVRWGTQKLDVKQSNPGDFEYIDPALPCWAPPNWNRADDAFAAMYIGDHPSVFQREYGWVFSDTPGLEFIRIRMAQIPHLNLSWGELNAAKLHRQVLVNSFPGSYPDDVPAPLPAFI</sequence>
<feature type="region of interest" description="Disordered" evidence="1">
    <location>
        <begin position="110"/>
        <end position="134"/>
    </location>
</feature>
<name>A0A0U5CQ57_ASPCI</name>
<dbReference type="EMBL" id="CDMC01000006">
    <property type="protein sequence ID" value="CEN61597.1"/>
    <property type="molecule type" value="Genomic_DNA"/>
</dbReference>
<gene>
    <name evidence="2" type="ORF">ASPCAL08250</name>
</gene>
<dbReference type="OrthoDB" id="4403254at2759"/>
<proteinExistence type="predicted"/>